<dbReference type="SMART" id="SM00219">
    <property type="entry name" value="TyrKc"/>
    <property type="match status" value="1"/>
</dbReference>
<dbReference type="Pfam" id="PF00611">
    <property type="entry name" value="FCH"/>
    <property type="match status" value="1"/>
</dbReference>
<feature type="coiled-coil region" evidence="15">
    <location>
        <begin position="313"/>
        <end position="370"/>
    </location>
</feature>
<dbReference type="CDD" id="cd05041">
    <property type="entry name" value="PTKc_Fes_like"/>
    <property type="match status" value="1"/>
</dbReference>
<feature type="binding site" evidence="11">
    <location>
        <begin position="592"/>
        <end position="600"/>
    </location>
    <ligand>
        <name>ATP</name>
        <dbReference type="ChEBI" id="CHEBI:30616"/>
    </ligand>
</feature>
<dbReference type="PROSITE" id="PS50011">
    <property type="entry name" value="PROTEIN_KINASE_DOM"/>
    <property type="match status" value="1"/>
</dbReference>
<dbReference type="GO" id="GO:0004715">
    <property type="term" value="F:non-membrane spanning protein tyrosine kinase activity"/>
    <property type="evidence" value="ECO:0007669"/>
    <property type="project" value="UniProtKB-EC"/>
</dbReference>
<dbReference type="Pfam" id="PF07714">
    <property type="entry name" value="PK_Tyr_Ser-Thr"/>
    <property type="match status" value="1"/>
</dbReference>
<keyword evidence="5 9" id="KW-0067">ATP-binding</keyword>
<evidence type="ECO:0000256" key="2">
    <source>
        <dbReference type="ARBA" id="ARBA00022679"/>
    </source>
</evidence>
<dbReference type="Proteomes" id="UP000694846">
    <property type="component" value="Unplaced"/>
</dbReference>
<proteinExistence type="inferred from homology"/>
<evidence type="ECO:0000259" key="16">
    <source>
        <dbReference type="PROSITE" id="PS50001"/>
    </source>
</evidence>
<dbReference type="PROSITE" id="PS51741">
    <property type="entry name" value="F_BAR"/>
    <property type="match status" value="1"/>
</dbReference>
<evidence type="ECO:0000256" key="6">
    <source>
        <dbReference type="ARBA" id="ARBA00023054"/>
    </source>
</evidence>
<comment type="catalytic activity">
    <reaction evidence="8 9">
        <text>L-tyrosyl-[protein] + ATP = O-phospho-L-tyrosyl-[protein] + ADP + H(+)</text>
        <dbReference type="Rhea" id="RHEA:10596"/>
        <dbReference type="Rhea" id="RHEA-COMP:10136"/>
        <dbReference type="Rhea" id="RHEA-COMP:20101"/>
        <dbReference type="ChEBI" id="CHEBI:15378"/>
        <dbReference type="ChEBI" id="CHEBI:30616"/>
        <dbReference type="ChEBI" id="CHEBI:46858"/>
        <dbReference type="ChEBI" id="CHEBI:61978"/>
        <dbReference type="ChEBI" id="CHEBI:456216"/>
        <dbReference type="EC" id="2.7.10.2"/>
    </reaction>
</comment>
<evidence type="ECO:0000256" key="9">
    <source>
        <dbReference type="PIRNR" id="PIRNR000632"/>
    </source>
</evidence>
<dbReference type="SUPFAM" id="SSF103657">
    <property type="entry name" value="BAR/IMD domain-like"/>
    <property type="match status" value="1"/>
</dbReference>
<dbReference type="PIRSF" id="PIRSF000632">
    <property type="entry name" value="TyrPK_fps"/>
    <property type="match status" value="1"/>
</dbReference>
<comment type="similarity">
    <text evidence="9">Belongs to the protein kinase superfamily. Tyr protein kinase family. Fes/fps subfamily.</text>
</comment>
<dbReference type="FunFam" id="3.30.200.20:FF:000089">
    <property type="entry name" value="Tyrosine-protein kinase"/>
    <property type="match status" value="1"/>
</dbReference>
<feature type="domain" description="SH2" evidence="16">
    <location>
        <begin position="483"/>
        <end position="574"/>
    </location>
</feature>
<dbReference type="GeneID" id="112688141"/>
<dbReference type="InterPro" id="IPR050198">
    <property type="entry name" value="Non-receptor_tyrosine_kinases"/>
</dbReference>
<dbReference type="PROSITE" id="PS50001">
    <property type="entry name" value="SH2"/>
    <property type="match status" value="1"/>
</dbReference>
<protein>
    <recommendedName>
        <fullName evidence="9">Tyrosine-protein kinase</fullName>
        <ecNumber evidence="9">2.7.10.2</ecNumber>
    </recommendedName>
</protein>
<dbReference type="InterPro" id="IPR008266">
    <property type="entry name" value="Tyr_kinase_AS"/>
</dbReference>
<dbReference type="InterPro" id="IPR020635">
    <property type="entry name" value="Tyr_kinase_cat_dom"/>
</dbReference>
<organism evidence="19 20">
    <name type="scientific">Sipha flava</name>
    <name type="common">yellow sugarcane aphid</name>
    <dbReference type="NCBI Taxonomy" id="143950"/>
    <lineage>
        <taxon>Eukaryota</taxon>
        <taxon>Metazoa</taxon>
        <taxon>Ecdysozoa</taxon>
        <taxon>Arthropoda</taxon>
        <taxon>Hexapoda</taxon>
        <taxon>Insecta</taxon>
        <taxon>Pterygota</taxon>
        <taxon>Neoptera</taxon>
        <taxon>Paraneoptera</taxon>
        <taxon>Hemiptera</taxon>
        <taxon>Sternorrhyncha</taxon>
        <taxon>Aphidomorpha</taxon>
        <taxon>Aphidoidea</taxon>
        <taxon>Aphididae</taxon>
        <taxon>Sipha</taxon>
    </lineage>
</organism>
<feature type="active site" description="Proton acceptor" evidence="10">
    <location>
        <position position="708"/>
    </location>
</feature>
<reference evidence="20" key="1">
    <citation type="submission" date="2025-08" db="UniProtKB">
        <authorList>
            <consortium name="RefSeq"/>
        </authorList>
    </citation>
    <scope>IDENTIFICATION</scope>
    <source>
        <tissue evidence="20">Whole body</tissue>
    </source>
</reference>
<dbReference type="CTD" id="2241"/>
<dbReference type="GO" id="GO:0005524">
    <property type="term" value="F:ATP binding"/>
    <property type="evidence" value="ECO:0007669"/>
    <property type="project" value="UniProtKB-UniRule"/>
</dbReference>
<evidence type="ECO:0000256" key="10">
    <source>
        <dbReference type="PIRSR" id="PIRSR000632-1"/>
    </source>
</evidence>
<evidence type="ECO:0000256" key="14">
    <source>
        <dbReference type="PROSITE-ProRule" id="PRU10141"/>
    </source>
</evidence>
<feature type="domain" description="F-BAR" evidence="18">
    <location>
        <begin position="1"/>
        <end position="271"/>
    </location>
</feature>
<dbReference type="InterPro" id="IPR000719">
    <property type="entry name" value="Prot_kinase_dom"/>
</dbReference>
<accession>A0A8B8G1V7</accession>
<dbReference type="RefSeq" id="XP_025416982.1">
    <property type="nucleotide sequence ID" value="XM_025561197.1"/>
</dbReference>
<dbReference type="InterPro" id="IPR011009">
    <property type="entry name" value="Kinase-like_dom_sf"/>
</dbReference>
<dbReference type="InterPro" id="IPR031160">
    <property type="entry name" value="F_BAR_dom"/>
</dbReference>
<dbReference type="OrthoDB" id="546826at2759"/>
<dbReference type="InterPro" id="IPR036860">
    <property type="entry name" value="SH2_dom_sf"/>
</dbReference>
<keyword evidence="19" id="KW-1185">Reference proteome</keyword>
<dbReference type="CDD" id="cd07657">
    <property type="entry name" value="F-BAR_Fes_Fer"/>
    <property type="match status" value="1"/>
</dbReference>
<evidence type="ECO:0000313" key="19">
    <source>
        <dbReference type="Proteomes" id="UP000694846"/>
    </source>
</evidence>
<dbReference type="InterPro" id="IPR017441">
    <property type="entry name" value="Protein_kinase_ATP_BS"/>
</dbReference>
<keyword evidence="7 9" id="KW-0829">Tyrosine-protein kinase</keyword>
<evidence type="ECO:0000256" key="7">
    <source>
        <dbReference type="ARBA" id="ARBA00023137"/>
    </source>
</evidence>
<dbReference type="SMART" id="SM00252">
    <property type="entry name" value="SH2"/>
    <property type="match status" value="1"/>
</dbReference>
<keyword evidence="12" id="KW-0727">SH2 domain</keyword>
<keyword evidence="2 9" id="KW-0808">Transferase</keyword>
<dbReference type="GO" id="GO:0002009">
    <property type="term" value="P:morphogenesis of an epithelium"/>
    <property type="evidence" value="ECO:0007669"/>
    <property type="project" value="UniProtKB-ARBA"/>
</dbReference>
<evidence type="ECO:0000256" key="11">
    <source>
        <dbReference type="PIRSR" id="PIRSR000632-2"/>
    </source>
</evidence>
<evidence type="ECO:0000259" key="17">
    <source>
        <dbReference type="PROSITE" id="PS50011"/>
    </source>
</evidence>
<feature type="domain" description="Protein kinase" evidence="17">
    <location>
        <begin position="586"/>
        <end position="840"/>
    </location>
</feature>
<dbReference type="Gene3D" id="3.30.200.20">
    <property type="entry name" value="Phosphorylase Kinase, domain 1"/>
    <property type="match status" value="1"/>
</dbReference>
<dbReference type="EC" id="2.7.10.2" evidence="9"/>
<dbReference type="PRINTS" id="PR00109">
    <property type="entry name" value="TYRKINASE"/>
</dbReference>
<keyword evidence="4 9" id="KW-0418">Kinase</keyword>
<evidence type="ECO:0000256" key="1">
    <source>
        <dbReference type="ARBA" id="ARBA00022553"/>
    </source>
</evidence>
<dbReference type="FunFam" id="3.30.505.10:FF:000051">
    <property type="entry name" value="Tyrosine-protein kinase"/>
    <property type="match status" value="1"/>
</dbReference>
<dbReference type="InterPro" id="IPR027267">
    <property type="entry name" value="AH/BAR_dom_sf"/>
</dbReference>
<dbReference type="FunFam" id="1.10.510.10:FF:000212">
    <property type="entry name" value="Tyrosine-protein kinase"/>
    <property type="match status" value="1"/>
</dbReference>
<gene>
    <name evidence="20" type="primary">LOC112688141</name>
</gene>
<evidence type="ECO:0000256" key="12">
    <source>
        <dbReference type="PROSITE-ProRule" id="PRU00191"/>
    </source>
</evidence>
<keyword evidence="1" id="KW-0597">Phosphoprotein</keyword>
<evidence type="ECO:0000313" key="20">
    <source>
        <dbReference type="RefSeq" id="XP_025416982.1"/>
    </source>
</evidence>
<evidence type="ECO:0000256" key="8">
    <source>
        <dbReference type="ARBA" id="ARBA00051245"/>
    </source>
</evidence>
<dbReference type="AlphaFoldDB" id="A0A8B8G1V7"/>
<dbReference type="InterPro" id="IPR035849">
    <property type="entry name" value="Fes/Fps/Fer_SH2"/>
</dbReference>
<dbReference type="InterPro" id="IPR000980">
    <property type="entry name" value="SH2"/>
</dbReference>
<dbReference type="SUPFAM" id="SSF55550">
    <property type="entry name" value="SH2 domain"/>
    <property type="match status" value="1"/>
</dbReference>
<dbReference type="Gene3D" id="3.30.505.10">
    <property type="entry name" value="SH2 domain"/>
    <property type="match status" value="1"/>
</dbReference>
<dbReference type="PANTHER" id="PTHR24418">
    <property type="entry name" value="TYROSINE-PROTEIN KINASE"/>
    <property type="match status" value="1"/>
</dbReference>
<dbReference type="PROSITE" id="PS00107">
    <property type="entry name" value="PROTEIN_KINASE_ATP"/>
    <property type="match status" value="1"/>
</dbReference>
<dbReference type="SMART" id="SM00055">
    <property type="entry name" value="FCH"/>
    <property type="match status" value="1"/>
</dbReference>
<evidence type="ECO:0000259" key="18">
    <source>
        <dbReference type="PROSITE" id="PS51741"/>
    </source>
</evidence>
<dbReference type="InterPro" id="IPR016250">
    <property type="entry name" value="Tyr-prot_kinase_Fes/Fps"/>
</dbReference>
<dbReference type="InterPro" id="IPR001060">
    <property type="entry name" value="FCH_dom"/>
</dbReference>
<dbReference type="Pfam" id="PF00017">
    <property type="entry name" value="SH2"/>
    <property type="match status" value="1"/>
</dbReference>
<sequence length="872" mass="98706">MGYTGGNVTGQGKPEYEALVSRQEAEIRMLEVMRRCVTSKLKCDREYAASLSAVCAQGFKCGPGGAGDTISGGSLVAGAWKRLLDELDAASRAIRGVCDRIEKNTLERIAGICAEKRKAKKTYQDEYNRISLQYNNLVDELARKKADYTKHLETYRSMRSRFEEHFFKSGRGGRKLDDVREKYQRACRRLHLVHNEYVLLIAEAQESKKDFQTVMMPAFMQHHQQELENIIVDWKNALTELAVQWNPASEEFVQIGLRMESCTDIIQPCEEYNDYTKKTDRNDAEIVFDGALVQDDTSGHLQANQLAVDNLTMDWVRNKMTELETRLKECQDAMETSMDNKSENNTELQLIELRSEEHRLQKQLDVIKKALFEIGCEELPSGCDLPSLDINDIDITVDGTLKRPSLGNVSQASSMMTIATTLVTSSLVDILRKPFRRKSVPNSGNGNLSMDTNSVQNNHSAITTTTASSGIGSSVKSLIEEEWFHGVLPREEVVRLLTKEGDFLVRETTRNDENQTVLSVCWGGHKHFIVQTTSDGEFRFEGPSFPTIQELITYQYQSALPVTSRSGAILRQPIPRERWELNNDDVLLLEKIGRGNFGDVYKARLRSTNKEVAVKTCRVTVPDEHKKKFLQEGRILKQYDHPNVVKLIGICVQKQPIMIVMELVAGGSLLSYLRNNSKTLTVLQLVSMCRDASAGMMYLESKNCIHRDLAARNCLIDDNNIVKISDFGMSREEEEYIVSDGMKQIPIKWTAPEALNFGKYTTLCDVWSYGVLCWEIFAKGGTPYSGLSNSKAREKIDSGYRMPAPEGTPEEIYRLMLQCWQYQPENRPHFDKINTIMESLVKSLSPVSPKMRIVEGAKSNDISNVALFMLRI</sequence>
<keyword evidence="3 9" id="KW-0547">Nucleotide-binding</keyword>
<name>A0A8B8G1V7_9HEMI</name>
<dbReference type="PROSITE" id="PS00109">
    <property type="entry name" value="PROTEIN_KINASE_TYR"/>
    <property type="match status" value="1"/>
</dbReference>
<dbReference type="CDD" id="cd10361">
    <property type="entry name" value="SH2_Fps_family"/>
    <property type="match status" value="1"/>
</dbReference>
<evidence type="ECO:0000256" key="3">
    <source>
        <dbReference type="ARBA" id="ARBA00022741"/>
    </source>
</evidence>
<dbReference type="SUPFAM" id="SSF56112">
    <property type="entry name" value="Protein kinase-like (PK-like)"/>
    <property type="match status" value="1"/>
</dbReference>
<evidence type="ECO:0000256" key="4">
    <source>
        <dbReference type="ARBA" id="ARBA00022777"/>
    </source>
</evidence>
<dbReference type="Gene3D" id="1.10.510.10">
    <property type="entry name" value="Transferase(Phosphotransferase) domain 1"/>
    <property type="match status" value="1"/>
</dbReference>
<evidence type="ECO:0000256" key="15">
    <source>
        <dbReference type="SAM" id="Coils"/>
    </source>
</evidence>
<dbReference type="Gene3D" id="1.20.1270.60">
    <property type="entry name" value="Arfaptin homology (AH) domain/BAR domain"/>
    <property type="match status" value="1"/>
</dbReference>
<dbReference type="InterPro" id="IPR001245">
    <property type="entry name" value="Ser-Thr/Tyr_kinase_cat_dom"/>
</dbReference>
<keyword evidence="6 13" id="KW-0175">Coiled coil</keyword>
<feature type="binding site" evidence="11 14">
    <location>
        <position position="615"/>
    </location>
    <ligand>
        <name>ATP</name>
        <dbReference type="ChEBI" id="CHEBI:30616"/>
    </ligand>
</feature>
<evidence type="ECO:0000256" key="13">
    <source>
        <dbReference type="PROSITE-ProRule" id="PRU01077"/>
    </source>
</evidence>
<evidence type="ECO:0000256" key="5">
    <source>
        <dbReference type="ARBA" id="ARBA00022840"/>
    </source>
</evidence>